<evidence type="ECO:0000313" key="1">
    <source>
        <dbReference type="EMBL" id="KAI5681276.1"/>
    </source>
</evidence>
<proteinExistence type="predicted"/>
<evidence type="ECO:0000313" key="2">
    <source>
        <dbReference type="Proteomes" id="UP001060085"/>
    </source>
</evidence>
<reference evidence="2" key="1">
    <citation type="journal article" date="2023" name="Nat. Plants">
        <title>Single-cell RNA sequencing provides a high-resolution roadmap for understanding the multicellular compartmentation of specialized metabolism.</title>
        <authorList>
            <person name="Sun S."/>
            <person name="Shen X."/>
            <person name="Li Y."/>
            <person name="Li Y."/>
            <person name="Wang S."/>
            <person name="Li R."/>
            <person name="Zhang H."/>
            <person name="Shen G."/>
            <person name="Guo B."/>
            <person name="Wei J."/>
            <person name="Xu J."/>
            <person name="St-Pierre B."/>
            <person name="Chen S."/>
            <person name="Sun C."/>
        </authorList>
    </citation>
    <scope>NUCLEOTIDE SEQUENCE [LARGE SCALE GENOMIC DNA]</scope>
</reference>
<accession>A0ACC0C8N1</accession>
<sequence>MAKKKFGKQTAAPSVEEFQENSVVAETSLLVSRTLEMEDSASSPKEPLVDDGVESQPNQTFASLFVDNGNPSQRIQLYKVKKLPDMESRMVLVLEDYDL</sequence>
<name>A0ACC0C8N1_CATRO</name>
<comment type="caution">
    <text evidence="1">The sequence shown here is derived from an EMBL/GenBank/DDBJ whole genome shotgun (WGS) entry which is preliminary data.</text>
</comment>
<keyword evidence="2" id="KW-1185">Reference proteome</keyword>
<gene>
    <name evidence="1" type="ORF">M9H77_02503</name>
</gene>
<dbReference type="Proteomes" id="UP001060085">
    <property type="component" value="Linkage Group LG01"/>
</dbReference>
<protein>
    <submittedName>
        <fullName evidence="1">Uncharacterized protein</fullName>
    </submittedName>
</protein>
<dbReference type="EMBL" id="CM044701">
    <property type="protein sequence ID" value="KAI5681276.1"/>
    <property type="molecule type" value="Genomic_DNA"/>
</dbReference>
<organism evidence="1 2">
    <name type="scientific">Catharanthus roseus</name>
    <name type="common">Madagascar periwinkle</name>
    <name type="synonym">Vinca rosea</name>
    <dbReference type="NCBI Taxonomy" id="4058"/>
    <lineage>
        <taxon>Eukaryota</taxon>
        <taxon>Viridiplantae</taxon>
        <taxon>Streptophyta</taxon>
        <taxon>Embryophyta</taxon>
        <taxon>Tracheophyta</taxon>
        <taxon>Spermatophyta</taxon>
        <taxon>Magnoliopsida</taxon>
        <taxon>eudicotyledons</taxon>
        <taxon>Gunneridae</taxon>
        <taxon>Pentapetalae</taxon>
        <taxon>asterids</taxon>
        <taxon>lamiids</taxon>
        <taxon>Gentianales</taxon>
        <taxon>Apocynaceae</taxon>
        <taxon>Rauvolfioideae</taxon>
        <taxon>Vinceae</taxon>
        <taxon>Catharanthinae</taxon>
        <taxon>Catharanthus</taxon>
    </lineage>
</organism>